<dbReference type="PANTHER" id="PTHR35535:SF2">
    <property type="entry name" value="DUF306 DOMAIN-CONTAINING PROTEIN"/>
    <property type="match status" value="1"/>
</dbReference>
<dbReference type="InterPro" id="IPR005184">
    <property type="entry name" value="DUF306_Meta_HslJ"/>
</dbReference>
<dbReference type="Gene3D" id="2.40.128.270">
    <property type="match status" value="1"/>
</dbReference>
<evidence type="ECO:0000256" key="1">
    <source>
        <dbReference type="SAM" id="SignalP"/>
    </source>
</evidence>
<feature type="domain" description="DUF306" evidence="2">
    <location>
        <begin position="43"/>
        <end position="146"/>
    </location>
</feature>
<evidence type="ECO:0000313" key="3">
    <source>
        <dbReference type="EMBL" id="GGB00746.1"/>
    </source>
</evidence>
<keyword evidence="4" id="KW-1185">Reference proteome</keyword>
<dbReference type="InterPro" id="IPR053147">
    <property type="entry name" value="Hsp_HslJ-like"/>
</dbReference>
<gene>
    <name evidence="3" type="ORF">GCM10010979_14080</name>
</gene>
<dbReference type="PROSITE" id="PS51257">
    <property type="entry name" value="PROKAR_LIPOPROTEIN"/>
    <property type="match status" value="1"/>
</dbReference>
<organism evidence="3 4">
    <name type="scientific">Conyzicola nivalis</name>
    <dbReference type="NCBI Taxonomy" id="1477021"/>
    <lineage>
        <taxon>Bacteria</taxon>
        <taxon>Bacillati</taxon>
        <taxon>Actinomycetota</taxon>
        <taxon>Actinomycetes</taxon>
        <taxon>Micrococcales</taxon>
        <taxon>Microbacteriaceae</taxon>
        <taxon>Conyzicola</taxon>
    </lineage>
</organism>
<dbReference type="AlphaFoldDB" id="A0A916SIH1"/>
<proteinExistence type="predicted"/>
<dbReference type="EMBL" id="BMGB01000001">
    <property type="protein sequence ID" value="GGB00746.1"/>
    <property type="molecule type" value="Genomic_DNA"/>
</dbReference>
<dbReference type="Pfam" id="PF03724">
    <property type="entry name" value="META"/>
    <property type="match status" value="1"/>
</dbReference>
<accession>A0A916SIH1</accession>
<name>A0A916SIH1_9MICO</name>
<sequence>MRTKSAPLAAVFAAAGLALALAGCAGSPTSEVAAPVADELDASWLLTAGTDTSGSFALDDVSITLEIDGTVASGNSGCNSYTGDVETTSDSVSFGPFASTRMACSPETVMALEARYLKALEAADTASVDGDTLTLSLNDDALQLVFTAAGNSSE</sequence>
<evidence type="ECO:0000313" key="4">
    <source>
        <dbReference type="Proteomes" id="UP000606922"/>
    </source>
</evidence>
<dbReference type="InterPro" id="IPR038670">
    <property type="entry name" value="HslJ-like_sf"/>
</dbReference>
<feature type="signal peptide" evidence="1">
    <location>
        <begin position="1"/>
        <end position="20"/>
    </location>
</feature>
<comment type="caution">
    <text evidence="3">The sequence shown here is derived from an EMBL/GenBank/DDBJ whole genome shotgun (WGS) entry which is preliminary data.</text>
</comment>
<protein>
    <recommendedName>
        <fullName evidence="2">DUF306 domain-containing protein</fullName>
    </recommendedName>
</protein>
<dbReference type="PANTHER" id="PTHR35535">
    <property type="entry name" value="HEAT SHOCK PROTEIN HSLJ"/>
    <property type="match status" value="1"/>
</dbReference>
<reference evidence="3" key="2">
    <citation type="submission" date="2020-09" db="EMBL/GenBank/DDBJ databases">
        <authorList>
            <person name="Sun Q."/>
            <person name="Zhou Y."/>
        </authorList>
    </citation>
    <scope>NUCLEOTIDE SEQUENCE</scope>
    <source>
        <strain evidence="3">CGMCC 1.12813</strain>
    </source>
</reference>
<keyword evidence="1" id="KW-0732">Signal</keyword>
<feature type="chain" id="PRO_5038711523" description="DUF306 domain-containing protein" evidence="1">
    <location>
        <begin position="21"/>
        <end position="154"/>
    </location>
</feature>
<reference evidence="3" key="1">
    <citation type="journal article" date="2014" name="Int. J. Syst. Evol. Microbiol.">
        <title>Complete genome sequence of Corynebacterium casei LMG S-19264T (=DSM 44701T), isolated from a smear-ripened cheese.</title>
        <authorList>
            <consortium name="US DOE Joint Genome Institute (JGI-PGF)"/>
            <person name="Walter F."/>
            <person name="Albersmeier A."/>
            <person name="Kalinowski J."/>
            <person name="Ruckert C."/>
        </authorList>
    </citation>
    <scope>NUCLEOTIDE SEQUENCE</scope>
    <source>
        <strain evidence="3">CGMCC 1.12813</strain>
    </source>
</reference>
<evidence type="ECO:0000259" key="2">
    <source>
        <dbReference type="Pfam" id="PF03724"/>
    </source>
</evidence>
<dbReference type="RefSeq" id="WP_188509938.1">
    <property type="nucleotide sequence ID" value="NZ_BMGB01000001.1"/>
</dbReference>
<dbReference type="Proteomes" id="UP000606922">
    <property type="component" value="Unassembled WGS sequence"/>
</dbReference>